<evidence type="ECO:0000313" key="2">
    <source>
        <dbReference type="Proteomes" id="UP000265562"/>
    </source>
</evidence>
<dbReference type="PANTHER" id="PTHR43280">
    <property type="entry name" value="ARAC-FAMILY TRANSCRIPTIONAL REGULATOR"/>
    <property type="match status" value="1"/>
</dbReference>
<dbReference type="SUPFAM" id="SSF46689">
    <property type="entry name" value="Homeodomain-like"/>
    <property type="match status" value="2"/>
</dbReference>
<dbReference type="OrthoDB" id="9772063at2"/>
<dbReference type="GO" id="GO:0003700">
    <property type="term" value="F:DNA-binding transcription factor activity"/>
    <property type="evidence" value="ECO:0007669"/>
    <property type="project" value="InterPro"/>
</dbReference>
<dbReference type="RefSeq" id="WP_111524729.1">
    <property type="nucleotide sequence ID" value="NZ_CP032364.1"/>
</dbReference>
<dbReference type="SUPFAM" id="SSF51215">
    <property type="entry name" value="Regulatory protein AraC"/>
    <property type="match status" value="1"/>
</dbReference>
<dbReference type="Proteomes" id="UP000265562">
    <property type="component" value="Chromosome"/>
</dbReference>
<keyword evidence="2" id="KW-1185">Reference proteome</keyword>
<gene>
    <name evidence="1" type="ORF">D4A81_07935</name>
</gene>
<dbReference type="EMBL" id="CP032364">
    <property type="protein sequence ID" value="AYA99870.1"/>
    <property type="molecule type" value="Genomic_DNA"/>
</dbReference>
<evidence type="ECO:0000313" key="1">
    <source>
        <dbReference type="EMBL" id="AYA99870.1"/>
    </source>
</evidence>
<dbReference type="KEGG" id="lua:D4A81_07935"/>
<accession>A0A385Q0L9</accession>
<dbReference type="AlphaFoldDB" id="A0A385Q0L9"/>
<dbReference type="InterPro" id="IPR009057">
    <property type="entry name" value="Homeodomain-like_sf"/>
</dbReference>
<reference evidence="1 2" key="1">
    <citation type="submission" date="2018-09" db="EMBL/GenBank/DDBJ databases">
        <title>Genome sequencing of Lachnoanaerobaculum umeaense DSM 23576.</title>
        <authorList>
            <person name="Kook J.-K."/>
            <person name="Park S.-N."/>
            <person name="Lim Y.K."/>
        </authorList>
    </citation>
    <scope>NUCLEOTIDE SEQUENCE [LARGE SCALE GENOMIC DNA]</scope>
    <source>
        <strain evidence="2">DSM 23576 \ CCUG 58757</strain>
    </source>
</reference>
<proteinExistence type="predicted"/>
<name>A0A385Q0L9_9FIRM</name>
<dbReference type="PANTHER" id="PTHR43280:SF2">
    <property type="entry name" value="HTH-TYPE TRANSCRIPTIONAL REGULATOR EXSA"/>
    <property type="match status" value="1"/>
</dbReference>
<dbReference type="InterPro" id="IPR018062">
    <property type="entry name" value="HTH_AraC-typ_CS"/>
</dbReference>
<dbReference type="InterPro" id="IPR037923">
    <property type="entry name" value="HTH-like"/>
</dbReference>
<dbReference type="GO" id="GO:0043565">
    <property type="term" value="F:sequence-specific DNA binding"/>
    <property type="evidence" value="ECO:0007669"/>
    <property type="project" value="InterPro"/>
</dbReference>
<dbReference type="PRINTS" id="PR00032">
    <property type="entry name" value="HTHARAC"/>
</dbReference>
<dbReference type="PROSITE" id="PS01124">
    <property type="entry name" value="HTH_ARAC_FAMILY_2"/>
    <property type="match status" value="1"/>
</dbReference>
<dbReference type="Gene3D" id="1.10.10.60">
    <property type="entry name" value="Homeodomain-like"/>
    <property type="match status" value="2"/>
</dbReference>
<dbReference type="InterPro" id="IPR014710">
    <property type="entry name" value="RmlC-like_jellyroll"/>
</dbReference>
<dbReference type="SMART" id="SM00342">
    <property type="entry name" value="HTH_ARAC"/>
    <property type="match status" value="1"/>
</dbReference>
<dbReference type="Pfam" id="PF12833">
    <property type="entry name" value="HTH_18"/>
    <property type="match status" value="1"/>
</dbReference>
<dbReference type="Pfam" id="PF02311">
    <property type="entry name" value="AraC_binding"/>
    <property type="match status" value="1"/>
</dbReference>
<organism evidence="1 2">
    <name type="scientific">Lachnoanaerobaculum umeaense</name>
    <dbReference type="NCBI Taxonomy" id="617123"/>
    <lineage>
        <taxon>Bacteria</taxon>
        <taxon>Bacillati</taxon>
        <taxon>Bacillota</taxon>
        <taxon>Clostridia</taxon>
        <taxon>Lachnospirales</taxon>
        <taxon>Lachnospiraceae</taxon>
        <taxon>Lachnoanaerobaculum</taxon>
    </lineage>
</organism>
<dbReference type="InterPro" id="IPR020449">
    <property type="entry name" value="Tscrpt_reg_AraC-type_HTH"/>
</dbReference>
<dbReference type="InterPro" id="IPR018060">
    <property type="entry name" value="HTH_AraC"/>
</dbReference>
<sequence>MLDNAGIKIAQGENISCEQITGVNDNMAENHYHEFFELYYLESGERYHMIQDELVVMKPGDFIIFPPYVLHRSFGKENIPFKRIVLYFSTNEIISEDMHLELLNEFGFYNCDRKNSFAVHRLLEMMVYEEDTNKVFSKENKKAILNLLLVTILRYSRAEVKFKDTNRINQVIRYIHTNYMDDLKLEDLAKKFFISKYHLARLFKQRTNKTVIQYLNTTRVMNAQRKIMETRKSLTEISNETGFASLTHFSRIFKSETNQTPSEYRRNYLYKNKNMLE</sequence>
<dbReference type="PROSITE" id="PS00041">
    <property type="entry name" value="HTH_ARAC_FAMILY_1"/>
    <property type="match status" value="1"/>
</dbReference>
<dbReference type="Gene3D" id="2.60.120.10">
    <property type="entry name" value="Jelly Rolls"/>
    <property type="match status" value="1"/>
</dbReference>
<dbReference type="InterPro" id="IPR003313">
    <property type="entry name" value="AraC-bd"/>
</dbReference>
<protein>
    <submittedName>
        <fullName evidence="1">AraC family transcriptional regulator</fullName>
    </submittedName>
</protein>